<keyword evidence="10" id="KW-1185">Reference proteome</keyword>
<keyword evidence="5 8" id="KW-0812">Transmembrane</keyword>
<gene>
    <name evidence="9" type="ORF">FYJ44_10830</name>
</gene>
<comment type="similarity">
    <text evidence="2 8">Belongs to the 4-toluene sulfonate uptake permease (TSUP) (TC 2.A.102) family.</text>
</comment>
<protein>
    <recommendedName>
        <fullName evidence="8">Probable membrane transporter protein</fullName>
    </recommendedName>
</protein>
<organism evidence="9 10">
    <name type="scientific">Desulfovibrio porci</name>
    <dbReference type="NCBI Taxonomy" id="2605782"/>
    <lineage>
        <taxon>Bacteria</taxon>
        <taxon>Pseudomonadati</taxon>
        <taxon>Thermodesulfobacteriota</taxon>
        <taxon>Desulfovibrionia</taxon>
        <taxon>Desulfovibrionales</taxon>
        <taxon>Desulfovibrionaceae</taxon>
        <taxon>Desulfovibrio</taxon>
    </lineage>
</organism>
<evidence type="ECO:0000256" key="5">
    <source>
        <dbReference type="ARBA" id="ARBA00022692"/>
    </source>
</evidence>
<evidence type="ECO:0000256" key="4">
    <source>
        <dbReference type="ARBA" id="ARBA00022475"/>
    </source>
</evidence>
<dbReference type="Pfam" id="PF01925">
    <property type="entry name" value="TauE"/>
    <property type="match status" value="1"/>
</dbReference>
<feature type="transmembrane region" description="Helical" evidence="8">
    <location>
        <begin position="141"/>
        <end position="163"/>
    </location>
</feature>
<accession>A0A6L5XMK8</accession>
<feature type="transmembrane region" description="Helical" evidence="8">
    <location>
        <begin position="175"/>
        <end position="198"/>
    </location>
</feature>
<dbReference type="Proteomes" id="UP000477488">
    <property type="component" value="Unassembled WGS sequence"/>
</dbReference>
<dbReference type="InterPro" id="IPR052017">
    <property type="entry name" value="TSUP"/>
</dbReference>
<dbReference type="PANTHER" id="PTHR30269">
    <property type="entry name" value="TRANSMEMBRANE PROTEIN YFCA"/>
    <property type="match status" value="1"/>
</dbReference>
<dbReference type="InterPro" id="IPR002781">
    <property type="entry name" value="TM_pro_TauE-like"/>
</dbReference>
<dbReference type="RefSeq" id="WP_154511980.1">
    <property type="nucleotide sequence ID" value="NZ_VUMH01000011.1"/>
</dbReference>
<feature type="transmembrane region" description="Helical" evidence="8">
    <location>
        <begin position="232"/>
        <end position="251"/>
    </location>
</feature>
<feature type="transmembrane region" description="Helical" evidence="8">
    <location>
        <begin position="7"/>
        <end position="32"/>
    </location>
</feature>
<evidence type="ECO:0000256" key="1">
    <source>
        <dbReference type="ARBA" id="ARBA00004651"/>
    </source>
</evidence>
<dbReference type="PANTHER" id="PTHR30269:SF37">
    <property type="entry name" value="MEMBRANE TRANSPORTER PROTEIN"/>
    <property type="match status" value="1"/>
</dbReference>
<feature type="transmembrane region" description="Helical" evidence="8">
    <location>
        <begin position="44"/>
        <end position="64"/>
    </location>
</feature>
<feature type="transmembrane region" description="Helical" evidence="8">
    <location>
        <begin position="105"/>
        <end position="129"/>
    </location>
</feature>
<reference evidence="9 10" key="1">
    <citation type="submission" date="2019-09" db="EMBL/GenBank/DDBJ databases">
        <title>In-depth cultivation of the pig gut microbiome towards novel bacterial diversity and tailored functional studies.</title>
        <authorList>
            <person name="Wylensek D."/>
            <person name="Hitch T.C.A."/>
            <person name="Clavel T."/>
        </authorList>
    </citation>
    <scope>NUCLEOTIDE SEQUENCE [LARGE SCALE GENOMIC DNA]</scope>
    <source>
        <strain evidence="9 10">PG-178-WT-4</strain>
    </source>
</reference>
<feature type="transmembrane region" description="Helical" evidence="8">
    <location>
        <begin position="205"/>
        <end position="226"/>
    </location>
</feature>
<comment type="caution">
    <text evidence="9">The sequence shown here is derived from an EMBL/GenBank/DDBJ whole genome shotgun (WGS) entry which is preliminary data.</text>
</comment>
<comment type="subcellular location">
    <subcellularLocation>
        <location evidence="1 8">Cell membrane</location>
        <topology evidence="1 8">Multi-pass membrane protein</topology>
    </subcellularLocation>
</comment>
<keyword evidence="7 8" id="KW-0472">Membrane</keyword>
<dbReference type="EMBL" id="VUMH01000011">
    <property type="protein sequence ID" value="MSS28514.1"/>
    <property type="molecule type" value="Genomic_DNA"/>
</dbReference>
<evidence type="ECO:0000256" key="2">
    <source>
        <dbReference type="ARBA" id="ARBA00009142"/>
    </source>
</evidence>
<evidence type="ECO:0000313" key="10">
    <source>
        <dbReference type="Proteomes" id="UP000477488"/>
    </source>
</evidence>
<keyword evidence="3" id="KW-0813">Transport</keyword>
<keyword evidence="4 8" id="KW-1003">Cell membrane</keyword>
<evidence type="ECO:0000256" key="6">
    <source>
        <dbReference type="ARBA" id="ARBA00022989"/>
    </source>
</evidence>
<keyword evidence="6 8" id="KW-1133">Transmembrane helix</keyword>
<evidence type="ECO:0000256" key="8">
    <source>
        <dbReference type="RuleBase" id="RU363041"/>
    </source>
</evidence>
<feature type="transmembrane region" description="Helical" evidence="8">
    <location>
        <begin position="76"/>
        <end position="99"/>
    </location>
</feature>
<dbReference type="GO" id="GO:0005886">
    <property type="term" value="C:plasma membrane"/>
    <property type="evidence" value="ECO:0007669"/>
    <property type="project" value="UniProtKB-SubCell"/>
</dbReference>
<evidence type="ECO:0000313" key="9">
    <source>
        <dbReference type="EMBL" id="MSS28514.1"/>
    </source>
</evidence>
<dbReference type="AlphaFoldDB" id="A0A6L5XMK8"/>
<name>A0A6L5XMK8_9BACT</name>
<evidence type="ECO:0000256" key="3">
    <source>
        <dbReference type="ARBA" id="ARBA00022448"/>
    </source>
</evidence>
<proteinExistence type="inferred from homology"/>
<evidence type="ECO:0000256" key="7">
    <source>
        <dbReference type="ARBA" id="ARBA00023136"/>
    </source>
</evidence>
<sequence>MISSDIIIIAVVGFFSGLIKTGVGVGAGLFLLPTLALAFPAKTALGLGAPLMLVSDIIGLRYYWKQWLPRVELTRLFLAALPGLILGVLVLPLIPGAIFRTGVGVFGVLYALGLLWPRFPVAALLKKLFGGLTARHADKGAYIYGFLGGVATVLAHAGGLVWSLYLITAARDRRIFVGATIILFFVTNTCKTISYVCIDILGPDGLLKVIPAIPMILLGSYFGNIINKKCNYLLFRKIVLCFIFLTSISLCR</sequence>